<protein>
    <submittedName>
        <fullName evidence="1">Uncharacterized protein</fullName>
    </submittedName>
</protein>
<evidence type="ECO:0000313" key="1">
    <source>
        <dbReference type="EMBL" id="CAD8122604.1"/>
    </source>
</evidence>
<gene>
    <name evidence="1" type="ORF">PSON_ATCC_30995.1.T1390116</name>
</gene>
<reference evidence="1" key="1">
    <citation type="submission" date="2021-01" db="EMBL/GenBank/DDBJ databases">
        <authorList>
            <consortium name="Genoscope - CEA"/>
            <person name="William W."/>
        </authorList>
    </citation>
    <scope>NUCLEOTIDE SEQUENCE</scope>
</reference>
<accession>A0A8S1R5S1</accession>
<organism evidence="1 2">
    <name type="scientific">Paramecium sonneborni</name>
    <dbReference type="NCBI Taxonomy" id="65129"/>
    <lineage>
        <taxon>Eukaryota</taxon>
        <taxon>Sar</taxon>
        <taxon>Alveolata</taxon>
        <taxon>Ciliophora</taxon>
        <taxon>Intramacronucleata</taxon>
        <taxon>Oligohymenophorea</taxon>
        <taxon>Peniculida</taxon>
        <taxon>Parameciidae</taxon>
        <taxon>Paramecium</taxon>
    </lineage>
</organism>
<dbReference type="Proteomes" id="UP000692954">
    <property type="component" value="Unassembled WGS sequence"/>
</dbReference>
<proteinExistence type="predicted"/>
<evidence type="ECO:0000313" key="2">
    <source>
        <dbReference type="Proteomes" id="UP000692954"/>
    </source>
</evidence>
<comment type="caution">
    <text evidence="1">The sequence shown here is derived from an EMBL/GenBank/DDBJ whole genome shotgun (WGS) entry which is preliminary data.</text>
</comment>
<dbReference type="EMBL" id="CAJJDN010000139">
    <property type="protein sequence ID" value="CAD8122604.1"/>
    <property type="molecule type" value="Genomic_DNA"/>
</dbReference>
<dbReference type="AlphaFoldDB" id="A0A8S1R5S1"/>
<keyword evidence="2" id="KW-1185">Reference proteome</keyword>
<sequence length="128" mass="15118">MQSLYDINGTVIMYGQTGLGKRFAILSNRNQDYLVIRQGDFQIVILKSLNTVDSIEFILYKEEEQCKYSEVFQKDLLFSLFIINISEDAVPFLLENISEYYLLVQYTKSNQKKMIGVQNFDFELMWRI</sequence>
<name>A0A8S1R5S1_9CILI</name>